<comment type="caution">
    <text evidence="4">The sequence shown here is derived from an EMBL/GenBank/DDBJ whole genome shotgun (WGS) entry which is preliminary data.</text>
</comment>
<evidence type="ECO:0000256" key="1">
    <source>
        <dbReference type="ARBA" id="ARBA00022723"/>
    </source>
</evidence>
<accession>A0ABS6THJ5</accession>
<reference evidence="4 5" key="1">
    <citation type="submission" date="2021-06" db="EMBL/GenBank/DDBJ databases">
        <title>Enterococcus alishanensis sp. nov., a novel lactic acid bacterium isolated from fresh coffee beans.</title>
        <authorList>
            <person name="Chen Y.-S."/>
        </authorList>
    </citation>
    <scope>NUCLEOTIDE SEQUENCE [LARGE SCALE GENOMIC DNA]</scope>
    <source>
        <strain evidence="4 5">ALS3</strain>
    </source>
</reference>
<dbReference type="GO" id="GO:0016853">
    <property type="term" value="F:isomerase activity"/>
    <property type="evidence" value="ECO:0007669"/>
    <property type="project" value="UniProtKB-KW"/>
</dbReference>
<name>A0ABS6THJ5_9ENTE</name>
<keyword evidence="1" id="KW-0479">Metal-binding</keyword>
<dbReference type="EMBL" id="JAHUZB010000010">
    <property type="protein sequence ID" value="MBV7392353.1"/>
    <property type="molecule type" value="Genomic_DNA"/>
</dbReference>
<keyword evidence="3 4" id="KW-0413">Isomerase</keyword>
<evidence type="ECO:0000256" key="3">
    <source>
        <dbReference type="ARBA" id="ARBA00023235"/>
    </source>
</evidence>
<evidence type="ECO:0000256" key="2">
    <source>
        <dbReference type="ARBA" id="ARBA00023211"/>
    </source>
</evidence>
<dbReference type="RefSeq" id="WP_218327564.1">
    <property type="nucleotide sequence ID" value="NZ_JAHUZB010000010.1"/>
</dbReference>
<evidence type="ECO:0000313" key="5">
    <source>
        <dbReference type="Proteomes" id="UP000774130"/>
    </source>
</evidence>
<dbReference type="Proteomes" id="UP000774130">
    <property type="component" value="Unassembled WGS sequence"/>
</dbReference>
<gene>
    <name evidence="4" type="ORF">KUA55_16845</name>
</gene>
<dbReference type="CDD" id="cd20308">
    <property type="entry name" value="cupin_YdaE"/>
    <property type="match status" value="1"/>
</dbReference>
<dbReference type="InterPro" id="IPR010864">
    <property type="entry name" value="D-lyxose_isomer"/>
</dbReference>
<dbReference type="Pfam" id="PF07385">
    <property type="entry name" value="Lyx_isomer"/>
    <property type="match status" value="1"/>
</dbReference>
<sequence>MSQVTEDYKKRVKDLYQKSQIVLTDEELASIDYADFGLNNIEKEALNLILYVNNKRYCAKEMVLLPNQTCPEHLHPNLENGLEGKQETFRCRWGEVYLYVEAEETIDTSKISVTIPESSKEYYTARKEIRLLPGEQYTIDPKIKHWFQAGNEGAVISEFSSPSYDEYDLFTNPSVKRNVRDR</sequence>
<keyword evidence="2" id="KW-0464">Manganese</keyword>
<protein>
    <submittedName>
        <fullName evidence="4">D-lyxose/D-mannose family sugar isomerase</fullName>
    </submittedName>
</protein>
<organism evidence="4 5">
    <name type="scientific">Enterococcus alishanensis</name>
    <dbReference type="NCBI Taxonomy" id="1303817"/>
    <lineage>
        <taxon>Bacteria</taxon>
        <taxon>Bacillati</taxon>
        <taxon>Bacillota</taxon>
        <taxon>Bacilli</taxon>
        <taxon>Lactobacillales</taxon>
        <taxon>Enterococcaceae</taxon>
        <taxon>Enterococcus</taxon>
    </lineage>
</organism>
<evidence type="ECO:0000313" key="4">
    <source>
        <dbReference type="EMBL" id="MBV7392353.1"/>
    </source>
</evidence>
<proteinExistence type="predicted"/>
<keyword evidence="5" id="KW-1185">Reference proteome</keyword>